<accession>A0A397W4P7</accession>
<evidence type="ECO:0000256" key="1">
    <source>
        <dbReference type="SAM" id="Coils"/>
    </source>
</evidence>
<feature type="coiled-coil region" evidence="1">
    <location>
        <begin position="66"/>
        <end position="93"/>
    </location>
</feature>
<proteinExistence type="predicted"/>
<organism evidence="3 4">
    <name type="scientific">Gigaspora rosea</name>
    <dbReference type="NCBI Taxonomy" id="44941"/>
    <lineage>
        <taxon>Eukaryota</taxon>
        <taxon>Fungi</taxon>
        <taxon>Fungi incertae sedis</taxon>
        <taxon>Mucoromycota</taxon>
        <taxon>Glomeromycotina</taxon>
        <taxon>Glomeromycetes</taxon>
        <taxon>Diversisporales</taxon>
        <taxon>Gigasporaceae</taxon>
        <taxon>Gigaspora</taxon>
    </lineage>
</organism>
<feature type="compositionally biased region" description="Basic and acidic residues" evidence="2">
    <location>
        <begin position="153"/>
        <end position="166"/>
    </location>
</feature>
<keyword evidence="4" id="KW-1185">Reference proteome</keyword>
<feature type="region of interest" description="Disordered" evidence="2">
    <location>
        <begin position="126"/>
        <end position="166"/>
    </location>
</feature>
<sequence length="166" mass="20087">MTRTNCDPKEFMLLILNEHLKFLNRLKRRKIPDNYHHFVDEEKERTKQQIELVNKDLPLLIKMPNIVKKDHQILILEEQMNNLQVEYKECVNENLILTNQEKAVNKIFKIENQYINLYERLMSLINQDEGEDEGENEGEDEGEGEENEGEEDKNEKDEDERKWWRD</sequence>
<dbReference type="AlphaFoldDB" id="A0A397W4P7"/>
<reference evidence="3 4" key="1">
    <citation type="submission" date="2018-06" db="EMBL/GenBank/DDBJ databases">
        <title>Comparative genomics reveals the genomic features of Rhizophagus irregularis, R. cerebriforme, R. diaphanum and Gigaspora rosea, and their symbiotic lifestyle signature.</title>
        <authorList>
            <person name="Morin E."/>
            <person name="San Clemente H."/>
            <person name="Chen E.C.H."/>
            <person name="De La Providencia I."/>
            <person name="Hainaut M."/>
            <person name="Kuo A."/>
            <person name="Kohler A."/>
            <person name="Murat C."/>
            <person name="Tang N."/>
            <person name="Roy S."/>
            <person name="Loubradou J."/>
            <person name="Henrissat B."/>
            <person name="Grigoriev I.V."/>
            <person name="Corradi N."/>
            <person name="Roux C."/>
            <person name="Martin F.M."/>
        </authorList>
    </citation>
    <scope>NUCLEOTIDE SEQUENCE [LARGE SCALE GENOMIC DNA]</scope>
    <source>
        <strain evidence="3 4">DAOM 194757</strain>
    </source>
</reference>
<name>A0A397W4P7_9GLOM</name>
<dbReference type="OrthoDB" id="2395747at2759"/>
<dbReference type="EMBL" id="QKWP01000031">
    <property type="protein sequence ID" value="RIB29710.1"/>
    <property type="molecule type" value="Genomic_DNA"/>
</dbReference>
<evidence type="ECO:0000313" key="3">
    <source>
        <dbReference type="EMBL" id="RIB29710.1"/>
    </source>
</evidence>
<dbReference type="Proteomes" id="UP000266673">
    <property type="component" value="Unassembled WGS sequence"/>
</dbReference>
<keyword evidence="1" id="KW-0175">Coiled coil</keyword>
<gene>
    <name evidence="3" type="ORF">C2G38_2154653</name>
</gene>
<feature type="compositionally biased region" description="Acidic residues" evidence="2">
    <location>
        <begin position="128"/>
        <end position="152"/>
    </location>
</feature>
<comment type="caution">
    <text evidence="3">The sequence shown here is derived from an EMBL/GenBank/DDBJ whole genome shotgun (WGS) entry which is preliminary data.</text>
</comment>
<evidence type="ECO:0000256" key="2">
    <source>
        <dbReference type="SAM" id="MobiDB-lite"/>
    </source>
</evidence>
<evidence type="ECO:0000313" key="4">
    <source>
        <dbReference type="Proteomes" id="UP000266673"/>
    </source>
</evidence>
<protein>
    <submittedName>
        <fullName evidence="3">Uncharacterized protein</fullName>
    </submittedName>
</protein>